<gene>
    <name evidence="3" type="ORF">MBM_04976</name>
</gene>
<dbReference type="KEGG" id="mbe:MBM_04976"/>
<feature type="domain" description="2EXR" evidence="2">
    <location>
        <begin position="72"/>
        <end position="148"/>
    </location>
</feature>
<dbReference type="PANTHER" id="PTHR35910:SF6">
    <property type="entry name" value="2EXR DOMAIN-CONTAINING PROTEIN"/>
    <property type="match status" value="1"/>
</dbReference>
<protein>
    <recommendedName>
        <fullName evidence="2">2EXR domain-containing protein</fullName>
    </recommendedName>
</protein>
<feature type="compositionally biased region" description="Polar residues" evidence="1">
    <location>
        <begin position="43"/>
        <end position="63"/>
    </location>
</feature>
<dbReference type="GeneID" id="18760911"/>
<organism evidence="3 4">
    <name type="scientific">Marssonina brunnea f. sp. multigermtubi (strain MB_m1)</name>
    <name type="common">Marssonina leaf spot fungus</name>
    <dbReference type="NCBI Taxonomy" id="1072389"/>
    <lineage>
        <taxon>Eukaryota</taxon>
        <taxon>Fungi</taxon>
        <taxon>Dikarya</taxon>
        <taxon>Ascomycota</taxon>
        <taxon>Pezizomycotina</taxon>
        <taxon>Leotiomycetes</taxon>
        <taxon>Helotiales</taxon>
        <taxon>Drepanopezizaceae</taxon>
        <taxon>Drepanopeziza</taxon>
    </lineage>
</organism>
<dbReference type="PANTHER" id="PTHR35910">
    <property type="entry name" value="2EXR DOMAIN-CONTAINING PROTEIN"/>
    <property type="match status" value="1"/>
</dbReference>
<evidence type="ECO:0000259" key="2">
    <source>
        <dbReference type="Pfam" id="PF20150"/>
    </source>
</evidence>
<dbReference type="Proteomes" id="UP000006753">
    <property type="component" value="Unassembled WGS sequence"/>
</dbReference>
<name>K1WVK1_MARBU</name>
<evidence type="ECO:0000313" key="4">
    <source>
        <dbReference type="Proteomes" id="UP000006753"/>
    </source>
</evidence>
<dbReference type="AlphaFoldDB" id="K1WVK1"/>
<sequence>MSAPTASSMCPAQSPEVTTTKESTLPLGVSSGPQGVCTGLPEATNTKMTGELSSESTGPQFDSPEQQACEAFTLFPKLAPELRHRVWYWALPRGRVVDIDTYKSSINGDEDKRMHVESDNKKFPLPITLRICKESRTETLRHYHVLPRVGFQKFKSVPFSIDPVADRCLLNFMIAVNLTSTLTWEEECWIAQLANGSSSACLAKIEELNIFQFNNFEKAKDLALHIHAAHGHQVHVHNQPYCCMLRFFPALKKVNLYLIQRGEEGLEAPEKKQELKRFFTVLLDTHKQVFPGGKIPVVSLMP</sequence>
<dbReference type="InterPro" id="IPR045518">
    <property type="entry name" value="2EXR"/>
</dbReference>
<keyword evidence="4" id="KW-1185">Reference proteome</keyword>
<feature type="region of interest" description="Disordered" evidence="1">
    <location>
        <begin position="1"/>
        <end position="63"/>
    </location>
</feature>
<proteinExistence type="predicted"/>
<evidence type="ECO:0000313" key="3">
    <source>
        <dbReference type="EMBL" id="EKD16507.1"/>
    </source>
</evidence>
<dbReference type="Pfam" id="PF20150">
    <property type="entry name" value="2EXR"/>
    <property type="match status" value="1"/>
</dbReference>
<feature type="compositionally biased region" description="Polar residues" evidence="1">
    <location>
        <begin position="1"/>
        <end position="23"/>
    </location>
</feature>
<dbReference type="HOGENOM" id="CLU_921600_0_0_1"/>
<accession>K1WVK1</accession>
<dbReference type="OrthoDB" id="3530648at2759"/>
<reference evidence="3 4" key="1">
    <citation type="journal article" date="2012" name="BMC Genomics">
        <title>Sequencing the genome of Marssonina brunnea reveals fungus-poplar co-evolution.</title>
        <authorList>
            <person name="Zhu S."/>
            <person name="Cao Y.-Z."/>
            <person name="Jiang C."/>
            <person name="Tan B.-Y."/>
            <person name="Wang Z."/>
            <person name="Feng S."/>
            <person name="Zhang L."/>
            <person name="Su X.-H."/>
            <person name="Brejova B."/>
            <person name="Vinar T."/>
            <person name="Xu M."/>
            <person name="Wang M.-X."/>
            <person name="Zhang S.-G."/>
            <person name="Huang M.-R."/>
            <person name="Wu R."/>
            <person name="Zhou Y."/>
        </authorList>
    </citation>
    <scope>NUCLEOTIDE SEQUENCE [LARGE SCALE GENOMIC DNA]</scope>
    <source>
        <strain evidence="3 4">MB_m1</strain>
    </source>
</reference>
<dbReference type="EMBL" id="JH921438">
    <property type="protein sequence ID" value="EKD16507.1"/>
    <property type="molecule type" value="Genomic_DNA"/>
</dbReference>
<dbReference type="InParanoid" id="K1WVK1"/>
<evidence type="ECO:0000256" key="1">
    <source>
        <dbReference type="SAM" id="MobiDB-lite"/>
    </source>
</evidence>